<evidence type="ECO:0000313" key="2">
    <source>
        <dbReference type="Proteomes" id="UP001060085"/>
    </source>
</evidence>
<dbReference type="Proteomes" id="UP001060085">
    <property type="component" value="Linkage Group LG08"/>
</dbReference>
<accession>A0ACB9ZKL4</accession>
<keyword evidence="2" id="KW-1185">Reference proteome</keyword>
<reference evidence="2" key="1">
    <citation type="journal article" date="2023" name="Nat. Plants">
        <title>Single-cell RNA sequencing provides a high-resolution roadmap for understanding the multicellular compartmentation of specialized metabolism.</title>
        <authorList>
            <person name="Sun S."/>
            <person name="Shen X."/>
            <person name="Li Y."/>
            <person name="Li Y."/>
            <person name="Wang S."/>
            <person name="Li R."/>
            <person name="Zhang H."/>
            <person name="Shen G."/>
            <person name="Guo B."/>
            <person name="Wei J."/>
            <person name="Xu J."/>
            <person name="St-Pierre B."/>
            <person name="Chen S."/>
            <person name="Sun C."/>
        </authorList>
    </citation>
    <scope>NUCLEOTIDE SEQUENCE [LARGE SCALE GENOMIC DNA]</scope>
</reference>
<protein>
    <submittedName>
        <fullName evidence="1">Uncharacterized protein</fullName>
    </submittedName>
</protein>
<evidence type="ECO:0000313" key="1">
    <source>
        <dbReference type="EMBL" id="KAI5648123.1"/>
    </source>
</evidence>
<sequence length="211" mass="24212">MDSSNSEFSISLQEDLIIEILRRLPVKSLIRFCCGVLHWITIPTQGHNTGTLYSFDINEETFEEISLPSCEFRTKPKPWIGIFNEFVSLFAWGKDFEIWVLKENFWIKEFVLVDPFGVHSPYGISSYGKILALNWDGKDVLYDLENQKVEEFVQNKVVFIKGNTNYFSHINHLVVAEYVESLISPFRNSKTSVVTSSLKLIGSSSLANIED</sequence>
<gene>
    <name evidence="1" type="ORF">M9H77_34128</name>
</gene>
<proteinExistence type="predicted"/>
<name>A0ACB9ZKL4_CATRO</name>
<comment type="caution">
    <text evidence="1">The sequence shown here is derived from an EMBL/GenBank/DDBJ whole genome shotgun (WGS) entry which is preliminary data.</text>
</comment>
<dbReference type="EMBL" id="CM044708">
    <property type="protein sequence ID" value="KAI5648123.1"/>
    <property type="molecule type" value="Genomic_DNA"/>
</dbReference>
<organism evidence="1 2">
    <name type="scientific">Catharanthus roseus</name>
    <name type="common">Madagascar periwinkle</name>
    <name type="synonym">Vinca rosea</name>
    <dbReference type="NCBI Taxonomy" id="4058"/>
    <lineage>
        <taxon>Eukaryota</taxon>
        <taxon>Viridiplantae</taxon>
        <taxon>Streptophyta</taxon>
        <taxon>Embryophyta</taxon>
        <taxon>Tracheophyta</taxon>
        <taxon>Spermatophyta</taxon>
        <taxon>Magnoliopsida</taxon>
        <taxon>eudicotyledons</taxon>
        <taxon>Gunneridae</taxon>
        <taxon>Pentapetalae</taxon>
        <taxon>asterids</taxon>
        <taxon>lamiids</taxon>
        <taxon>Gentianales</taxon>
        <taxon>Apocynaceae</taxon>
        <taxon>Rauvolfioideae</taxon>
        <taxon>Vinceae</taxon>
        <taxon>Catharanthinae</taxon>
        <taxon>Catharanthus</taxon>
    </lineage>
</organism>